<feature type="transmembrane region" description="Helical" evidence="8">
    <location>
        <begin position="93"/>
        <end position="112"/>
    </location>
</feature>
<feature type="transmembrane region" description="Helical" evidence="8">
    <location>
        <begin position="143"/>
        <end position="164"/>
    </location>
</feature>
<keyword evidence="5 8" id="KW-0812">Transmembrane</keyword>
<gene>
    <name evidence="9" type="ORF">WH95_11120</name>
</gene>
<feature type="transmembrane region" description="Helical" evidence="8">
    <location>
        <begin position="304"/>
        <end position="324"/>
    </location>
</feature>
<evidence type="ECO:0000256" key="1">
    <source>
        <dbReference type="ARBA" id="ARBA00004651"/>
    </source>
</evidence>
<evidence type="ECO:0000256" key="3">
    <source>
        <dbReference type="ARBA" id="ARBA00022448"/>
    </source>
</evidence>
<feature type="transmembrane region" description="Helical" evidence="8">
    <location>
        <begin position="387"/>
        <end position="411"/>
    </location>
</feature>
<feature type="transmembrane region" description="Helical" evidence="8">
    <location>
        <begin position="606"/>
        <end position="627"/>
    </location>
</feature>
<evidence type="ECO:0000256" key="6">
    <source>
        <dbReference type="ARBA" id="ARBA00022989"/>
    </source>
</evidence>
<dbReference type="AlphaFoldDB" id="A0A0M2R8D7"/>
<feature type="transmembrane region" description="Helical" evidence="8">
    <location>
        <begin position="345"/>
        <end position="367"/>
    </location>
</feature>
<evidence type="ECO:0000256" key="4">
    <source>
        <dbReference type="ARBA" id="ARBA00022475"/>
    </source>
</evidence>
<dbReference type="EMBL" id="LANI01000017">
    <property type="protein sequence ID" value="KKJ76689.1"/>
    <property type="molecule type" value="Genomic_DNA"/>
</dbReference>
<keyword evidence="3" id="KW-0813">Transport</keyword>
<feature type="transmembrane region" description="Helical" evidence="8">
    <location>
        <begin position="236"/>
        <end position="264"/>
    </location>
</feature>
<evidence type="ECO:0000256" key="5">
    <source>
        <dbReference type="ARBA" id="ARBA00022692"/>
    </source>
</evidence>
<dbReference type="STRING" id="1549748.WH95_11120"/>
<dbReference type="GO" id="GO:0022857">
    <property type="term" value="F:transmembrane transporter activity"/>
    <property type="evidence" value="ECO:0007669"/>
    <property type="project" value="InterPro"/>
</dbReference>
<dbReference type="InterPro" id="IPR037294">
    <property type="entry name" value="ABC_BtuC-like"/>
</dbReference>
<evidence type="ECO:0000313" key="10">
    <source>
        <dbReference type="Proteomes" id="UP000034491"/>
    </source>
</evidence>
<dbReference type="GO" id="GO:0005886">
    <property type="term" value="C:plasma membrane"/>
    <property type="evidence" value="ECO:0007669"/>
    <property type="project" value="UniProtKB-SubCell"/>
</dbReference>
<name>A0A0M2R8D7_9PROT</name>
<dbReference type="PANTHER" id="PTHR30472">
    <property type="entry name" value="FERRIC ENTEROBACTIN TRANSPORT SYSTEM PERMEASE PROTEIN"/>
    <property type="match status" value="1"/>
</dbReference>
<protein>
    <submittedName>
        <fullName evidence="9">Iron ABC transporter</fullName>
    </submittedName>
</protein>
<dbReference type="Proteomes" id="UP000034491">
    <property type="component" value="Unassembled WGS sequence"/>
</dbReference>
<comment type="caution">
    <text evidence="9">The sequence shown here is derived from an EMBL/GenBank/DDBJ whole genome shotgun (WGS) entry which is preliminary data.</text>
</comment>
<evidence type="ECO:0000313" key="9">
    <source>
        <dbReference type="EMBL" id="KKJ76689.1"/>
    </source>
</evidence>
<evidence type="ECO:0000256" key="7">
    <source>
        <dbReference type="ARBA" id="ARBA00023136"/>
    </source>
</evidence>
<evidence type="ECO:0000256" key="8">
    <source>
        <dbReference type="SAM" id="Phobius"/>
    </source>
</evidence>
<comment type="subcellular location">
    <subcellularLocation>
        <location evidence="1">Cell membrane</location>
        <topology evidence="1">Multi-pass membrane protein</topology>
    </subcellularLocation>
</comment>
<feature type="transmembrane region" description="Helical" evidence="8">
    <location>
        <begin position="567"/>
        <end position="594"/>
    </location>
</feature>
<dbReference type="NCBIfam" id="NF007866">
    <property type="entry name" value="PRK10577.1-2"/>
    <property type="match status" value="1"/>
</dbReference>
<organism evidence="9 10">
    <name type="scientific">Kiloniella litopenaei</name>
    <dbReference type="NCBI Taxonomy" id="1549748"/>
    <lineage>
        <taxon>Bacteria</taxon>
        <taxon>Pseudomonadati</taxon>
        <taxon>Pseudomonadota</taxon>
        <taxon>Alphaproteobacteria</taxon>
        <taxon>Rhodospirillales</taxon>
        <taxon>Kiloniellaceae</taxon>
        <taxon>Kiloniella</taxon>
    </lineage>
</organism>
<feature type="transmembrane region" description="Helical" evidence="8">
    <location>
        <begin position="118"/>
        <end position="136"/>
    </location>
</feature>
<reference evidence="9 10" key="1">
    <citation type="submission" date="2015-03" db="EMBL/GenBank/DDBJ databases">
        <title>Genome sequence of Kiloniella sp. P1-1, isolated from the gut microflora of Pacific white shrimp, Penaeus vannamei.</title>
        <authorList>
            <person name="Shao Z."/>
            <person name="Wang L."/>
            <person name="Li X."/>
        </authorList>
    </citation>
    <scope>NUCLEOTIDE SEQUENCE [LARGE SCALE GENOMIC DNA]</scope>
    <source>
        <strain evidence="9 10">P1-1</strain>
    </source>
</reference>
<keyword evidence="6 8" id="KW-1133">Transmembrane helix</keyword>
<dbReference type="RefSeq" id="WP_046507012.1">
    <property type="nucleotide sequence ID" value="NZ_LANI01000017.1"/>
</dbReference>
<feature type="transmembrane region" description="Helical" evidence="8">
    <location>
        <begin position="60"/>
        <end position="81"/>
    </location>
</feature>
<accession>A0A0M2R8D7</accession>
<feature type="transmembrane region" description="Helical" evidence="8">
    <location>
        <begin position="449"/>
        <end position="468"/>
    </location>
</feature>
<feature type="transmembrane region" description="Helical" evidence="8">
    <location>
        <begin position="7"/>
        <end position="28"/>
    </location>
</feature>
<keyword evidence="7 8" id="KW-0472">Membrane</keyword>
<keyword evidence="10" id="KW-1185">Reference proteome</keyword>
<dbReference type="InterPro" id="IPR000522">
    <property type="entry name" value="ABC_transptr_permease_BtuC"/>
</dbReference>
<evidence type="ECO:0000256" key="2">
    <source>
        <dbReference type="ARBA" id="ARBA00007935"/>
    </source>
</evidence>
<dbReference type="GO" id="GO:0033214">
    <property type="term" value="P:siderophore-iron import into cell"/>
    <property type="evidence" value="ECO:0007669"/>
    <property type="project" value="TreeGrafter"/>
</dbReference>
<feature type="transmembrane region" description="Helical" evidence="8">
    <location>
        <begin position="423"/>
        <end position="443"/>
    </location>
</feature>
<feature type="transmembrane region" description="Helical" evidence="8">
    <location>
        <begin position="639"/>
        <end position="656"/>
    </location>
</feature>
<feature type="transmembrane region" description="Helical" evidence="8">
    <location>
        <begin position="480"/>
        <end position="499"/>
    </location>
</feature>
<dbReference type="CDD" id="cd06550">
    <property type="entry name" value="TM_ABC_iron-siderophores_like"/>
    <property type="match status" value="2"/>
</dbReference>
<keyword evidence="4" id="KW-1003">Cell membrane</keyword>
<sequence>MSETPRNYSPALFCIILGVALFLSWILMGQDVRNIIDHGIDRDQYDVQQMLFLFSGLPRLSIAILCGLALGFSGAILQLALRNPLASPTTMGVSAGAYLALVIAGLFFPATLVYGREVIALVGAGVAAALVFGLMARRDFSPISLVLTGLIVSLYFGALASLLVLLNDRYLASLFIWGAGSLSQQSWDVVNSLWPQLAVLFCLSMIMVRPFSLLVLGDSSASSLGVSPGMIRFFAVSIAIALAAFVTSAVGVIGFIGLVAPMIVRLCGARKVLSQLIWSALIGAALLWMTDAVIQILAGSLREFVPTGAVTALLGSPLLLFLIPRMKFETVVQTDSAPVVWRQVAGLRLLMIMSLISIGIVILAVTLGRDADLGWAFDLSGNWDLVYQWRVPRVIAAFGAGIMLALAGMILQRLTGNIMASPEVLGINAGAMMGIGICIYLVVGVGPETMAIGALLGASIVLAALFAFGKKSGFQPERMILIGVALGALIDALIGALAATGDLRSVHLLRIMAGSTYGVSLASACGALFLGCALMMPLLLGARALDVLNLGEKVSLALGVNVRKSRFVLFAVASCLTAGATVLVGPLSFVGLMAPHIARSLGVHQARLQMVISALAGGSLMVVADWIGRVIDYPYEMPAGLLSALVGTPLLLVLMSRQNTFAKSSGT</sequence>
<dbReference type="SUPFAM" id="SSF81345">
    <property type="entry name" value="ABC transporter involved in vitamin B12 uptake, BtuC"/>
    <property type="match status" value="2"/>
</dbReference>
<dbReference type="PATRIC" id="fig|1549748.8.peg.391"/>
<comment type="similarity">
    <text evidence="2">Belongs to the binding-protein-dependent transport system permease family. FecCD subfamily.</text>
</comment>
<proteinExistence type="inferred from homology"/>
<feature type="transmembrane region" description="Helical" evidence="8">
    <location>
        <begin position="276"/>
        <end position="298"/>
    </location>
</feature>
<dbReference type="Gene3D" id="1.10.3470.10">
    <property type="entry name" value="ABC transporter involved in vitamin B12 uptake, BtuC"/>
    <property type="match status" value="2"/>
</dbReference>
<dbReference type="PANTHER" id="PTHR30472:SF37">
    <property type="entry name" value="FE(3+) DICITRATE TRANSPORT SYSTEM PERMEASE PROTEIN FECD-RELATED"/>
    <property type="match status" value="1"/>
</dbReference>
<dbReference type="Pfam" id="PF01032">
    <property type="entry name" value="FecCD"/>
    <property type="match status" value="2"/>
</dbReference>
<feature type="transmembrane region" description="Helical" evidence="8">
    <location>
        <begin position="519"/>
        <end position="540"/>
    </location>
</feature>
<dbReference type="OrthoDB" id="9811721at2"/>